<evidence type="ECO:0000256" key="2">
    <source>
        <dbReference type="SAM" id="SignalP"/>
    </source>
</evidence>
<evidence type="ECO:0000256" key="1">
    <source>
        <dbReference type="SAM" id="MobiDB-lite"/>
    </source>
</evidence>
<dbReference type="EMBL" id="JH159163">
    <property type="protein sequence ID" value="EGZ06976.1"/>
    <property type="molecule type" value="Genomic_DNA"/>
</dbReference>
<dbReference type="KEGG" id="psoj:PHYSODRAFT_307037"/>
<dbReference type="InParanoid" id="G5ACA2"/>
<proteinExistence type="predicted"/>
<feature type="chain" id="PRO_5003473263" evidence="2">
    <location>
        <begin position="23"/>
        <end position="117"/>
    </location>
</feature>
<dbReference type="Proteomes" id="UP000002640">
    <property type="component" value="Unassembled WGS sequence"/>
</dbReference>
<evidence type="ECO:0000313" key="3">
    <source>
        <dbReference type="EMBL" id="EGZ06976.1"/>
    </source>
</evidence>
<dbReference type="AlphaFoldDB" id="G5ACA2"/>
<dbReference type="GeneID" id="20642824"/>
<gene>
    <name evidence="3" type="ORF">PHYSODRAFT_307037</name>
</gene>
<accession>G5ACA2</accession>
<name>G5ACA2_PHYSP</name>
<organism evidence="3 4">
    <name type="scientific">Phytophthora sojae (strain P6497)</name>
    <name type="common">Soybean stem and root rot agent</name>
    <name type="synonym">Phytophthora megasperma f. sp. glycines</name>
    <dbReference type="NCBI Taxonomy" id="1094619"/>
    <lineage>
        <taxon>Eukaryota</taxon>
        <taxon>Sar</taxon>
        <taxon>Stramenopiles</taxon>
        <taxon>Oomycota</taxon>
        <taxon>Peronosporomycetes</taxon>
        <taxon>Peronosporales</taxon>
        <taxon>Peronosporaceae</taxon>
        <taxon>Phytophthora</taxon>
    </lineage>
</organism>
<feature type="signal peptide" evidence="2">
    <location>
        <begin position="1"/>
        <end position="22"/>
    </location>
</feature>
<evidence type="ECO:0000313" key="4">
    <source>
        <dbReference type="Proteomes" id="UP000002640"/>
    </source>
</evidence>
<sequence>MKLFRAVLVAAVICMARTIVKAEENAAETDHVHPPPNKNWNSHPECRGSVSAPHSNSEQSLMFPRNTLAFGVPHEPASSSLYDLSLCYVDDFLPTITLDAFDNFAEWPGQQNTNWRM</sequence>
<dbReference type="RefSeq" id="XP_009537740.1">
    <property type="nucleotide sequence ID" value="XM_009539445.1"/>
</dbReference>
<feature type="region of interest" description="Disordered" evidence="1">
    <location>
        <begin position="27"/>
        <end position="58"/>
    </location>
</feature>
<keyword evidence="2" id="KW-0732">Signal</keyword>
<keyword evidence="4" id="KW-1185">Reference proteome</keyword>
<protein>
    <submittedName>
        <fullName evidence="3">Uncharacterized protein</fullName>
    </submittedName>
</protein>
<reference evidence="3 4" key="1">
    <citation type="journal article" date="2006" name="Science">
        <title>Phytophthora genome sequences uncover evolutionary origins and mechanisms of pathogenesis.</title>
        <authorList>
            <person name="Tyler B.M."/>
            <person name="Tripathy S."/>
            <person name="Zhang X."/>
            <person name="Dehal P."/>
            <person name="Jiang R.H."/>
            <person name="Aerts A."/>
            <person name="Arredondo F.D."/>
            <person name="Baxter L."/>
            <person name="Bensasson D."/>
            <person name="Beynon J.L."/>
            <person name="Chapman J."/>
            <person name="Damasceno C.M."/>
            <person name="Dorrance A.E."/>
            <person name="Dou D."/>
            <person name="Dickerman A.W."/>
            <person name="Dubchak I.L."/>
            <person name="Garbelotto M."/>
            <person name="Gijzen M."/>
            <person name="Gordon S.G."/>
            <person name="Govers F."/>
            <person name="Grunwald N.J."/>
            <person name="Huang W."/>
            <person name="Ivors K.L."/>
            <person name="Jones R.W."/>
            <person name="Kamoun S."/>
            <person name="Krampis K."/>
            <person name="Lamour K.H."/>
            <person name="Lee M.K."/>
            <person name="McDonald W.H."/>
            <person name="Medina M."/>
            <person name="Meijer H.J."/>
            <person name="Nordberg E.K."/>
            <person name="Maclean D.J."/>
            <person name="Ospina-Giraldo M.D."/>
            <person name="Morris P.F."/>
            <person name="Phuntumart V."/>
            <person name="Putnam N.H."/>
            <person name="Rash S."/>
            <person name="Rose J.K."/>
            <person name="Sakihama Y."/>
            <person name="Salamov A.A."/>
            <person name="Savidor A."/>
            <person name="Scheuring C.F."/>
            <person name="Smith B.M."/>
            <person name="Sobral B.W."/>
            <person name="Terry A."/>
            <person name="Torto-Alalibo T.A."/>
            <person name="Win J."/>
            <person name="Xu Z."/>
            <person name="Zhang H."/>
            <person name="Grigoriev I.V."/>
            <person name="Rokhsar D.S."/>
            <person name="Boore J.L."/>
        </authorList>
    </citation>
    <scope>NUCLEOTIDE SEQUENCE [LARGE SCALE GENOMIC DNA]</scope>
    <source>
        <strain evidence="3 4">P6497</strain>
    </source>
</reference>